<gene>
    <name evidence="3" type="ORF">HDA44_003239</name>
</gene>
<comment type="caution">
    <text evidence="3">The sequence shown here is derived from an EMBL/GenBank/DDBJ whole genome shotgun (WGS) entry which is preliminary data.</text>
</comment>
<comment type="cofactor">
    <cofactor evidence="2">
        <name>Mg(2+)</name>
        <dbReference type="ChEBI" id="CHEBI:18420"/>
    </cofactor>
</comment>
<protein>
    <recommendedName>
        <fullName evidence="2">Terpene synthase</fullName>
        <ecNumber evidence="2">4.2.3.-</ecNumber>
    </recommendedName>
</protein>
<dbReference type="Pfam" id="PF19086">
    <property type="entry name" value="Terpene_syn_C_2"/>
    <property type="match status" value="1"/>
</dbReference>
<dbReference type="SFLD" id="SFLDS00005">
    <property type="entry name" value="Isoprenoid_Synthase_Type_I"/>
    <property type="match status" value="1"/>
</dbReference>
<dbReference type="EMBL" id="JACHNF010000001">
    <property type="protein sequence ID" value="MBB5979898.1"/>
    <property type="molecule type" value="Genomic_DNA"/>
</dbReference>
<dbReference type="Gene3D" id="1.10.600.10">
    <property type="entry name" value="Farnesyl Diphosphate Synthase"/>
    <property type="match status" value="1"/>
</dbReference>
<keyword evidence="2" id="KW-0479">Metal-binding</keyword>
<sequence length="338" mass="37349">MTSPAVLRLDPPSDHPLFRIQPALSPYAERIEAAILSWADRYDVLDDPRARRRLAKTRLGELIARAYPTIEADRIVPVAGWFTWAFVIDDCFAGPVGDYDAVCARILAVLGKDGQSGPAVTRLDALLGEVWECLAVGRSRAWRDRFILHMSQFLAAFKYEALNREHGHTPHQLQYTQLRRASGGITPSLDLAEVVAGQEVLPLLLESEPLVAMYNRASDVVVWVNDIVSLPKELAAGETTNGVLVLARTHGVGHQDAVAIAWELVAEQVAQFDAAQREFEELIDAWFGLTSAEVATASAFVAGMRSWMRGNLDWSHHTDRYLIADGMRLSTDAGLVRP</sequence>
<dbReference type="InterPro" id="IPR008949">
    <property type="entry name" value="Isoprenoid_synthase_dom_sf"/>
</dbReference>
<dbReference type="GO" id="GO:0046872">
    <property type="term" value="F:metal ion binding"/>
    <property type="evidence" value="ECO:0007669"/>
    <property type="project" value="UniProtKB-KW"/>
</dbReference>
<evidence type="ECO:0000256" key="2">
    <source>
        <dbReference type="RuleBase" id="RU366034"/>
    </source>
</evidence>
<evidence type="ECO:0000313" key="3">
    <source>
        <dbReference type="EMBL" id="MBB5979898.1"/>
    </source>
</evidence>
<dbReference type="Proteomes" id="UP000558997">
    <property type="component" value="Unassembled WGS sequence"/>
</dbReference>
<keyword evidence="4" id="KW-1185">Reference proteome</keyword>
<keyword evidence="1 2" id="KW-0456">Lyase</keyword>
<organism evidence="3 4">
    <name type="scientific">Kribbella solani</name>
    <dbReference type="NCBI Taxonomy" id="236067"/>
    <lineage>
        <taxon>Bacteria</taxon>
        <taxon>Bacillati</taxon>
        <taxon>Actinomycetota</taxon>
        <taxon>Actinomycetes</taxon>
        <taxon>Propionibacteriales</taxon>
        <taxon>Kribbellaceae</taxon>
        <taxon>Kribbella</taxon>
    </lineage>
</organism>
<dbReference type="RefSeq" id="WP_184835207.1">
    <property type="nucleotide sequence ID" value="NZ_BAAAVN010000006.1"/>
</dbReference>
<dbReference type="PANTHER" id="PTHR35201">
    <property type="entry name" value="TERPENE SYNTHASE"/>
    <property type="match status" value="1"/>
</dbReference>
<dbReference type="GO" id="GO:0010333">
    <property type="term" value="F:terpene synthase activity"/>
    <property type="evidence" value="ECO:0007669"/>
    <property type="project" value="InterPro"/>
</dbReference>
<reference evidence="3 4" key="1">
    <citation type="submission" date="2020-08" db="EMBL/GenBank/DDBJ databases">
        <title>Sequencing the genomes of 1000 actinobacteria strains.</title>
        <authorList>
            <person name="Klenk H.-P."/>
        </authorList>
    </citation>
    <scope>NUCLEOTIDE SEQUENCE [LARGE SCALE GENOMIC DNA]</scope>
    <source>
        <strain evidence="3 4">DSM 17294</strain>
    </source>
</reference>
<accession>A0A841DXE3</accession>
<dbReference type="SUPFAM" id="SSF48576">
    <property type="entry name" value="Terpenoid synthases"/>
    <property type="match status" value="1"/>
</dbReference>
<dbReference type="AlphaFoldDB" id="A0A841DXE3"/>
<proteinExistence type="inferred from homology"/>
<comment type="similarity">
    <text evidence="2">Belongs to the terpene synthase family.</text>
</comment>
<dbReference type="InterPro" id="IPR034686">
    <property type="entry name" value="Terpene_cyclase-like_2"/>
</dbReference>
<evidence type="ECO:0000256" key="1">
    <source>
        <dbReference type="ARBA" id="ARBA00023239"/>
    </source>
</evidence>
<dbReference type="PANTHER" id="PTHR35201:SF4">
    <property type="entry name" value="BETA-PINACENE SYNTHASE-RELATED"/>
    <property type="match status" value="1"/>
</dbReference>
<evidence type="ECO:0000313" key="4">
    <source>
        <dbReference type="Proteomes" id="UP000558997"/>
    </source>
</evidence>
<keyword evidence="2" id="KW-0460">Magnesium</keyword>
<name>A0A841DXE3_9ACTN</name>
<dbReference type="EC" id="4.2.3.-" evidence="2"/>
<dbReference type="SFLD" id="SFLDG01020">
    <property type="entry name" value="Terpene_Cyclase_Like_2"/>
    <property type="match status" value="1"/>
</dbReference>